<dbReference type="EMBL" id="HE796683">
    <property type="protein sequence ID" value="CCG98546.1"/>
    <property type="molecule type" value="Genomic_DNA"/>
</dbReference>
<evidence type="ECO:0000256" key="1">
    <source>
        <dbReference type="SAM" id="MobiDB-lite"/>
    </source>
</evidence>
<dbReference type="eggNOG" id="COG2834">
    <property type="taxonomic scope" value="Bacteria"/>
</dbReference>
<dbReference type="AlphaFoldDB" id="I0K343"/>
<proteinExistence type="predicted"/>
<dbReference type="PATRIC" id="fig|1166018.3.peg.545"/>
<evidence type="ECO:0008006" key="5">
    <source>
        <dbReference type="Google" id="ProtNLM"/>
    </source>
</evidence>
<dbReference type="InterPro" id="IPR025634">
    <property type="entry name" value="DUF4292"/>
</dbReference>
<feature type="compositionally biased region" description="Low complexity" evidence="1">
    <location>
        <begin position="56"/>
        <end position="80"/>
    </location>
</feature>
<name>I0K343_9BACT</name>
<organism evidence="3 4">
    <name type="scientific">Fibrella aestuarina BUZ 2</name>
    <dbReference type="NCBI Taxonomy" id="1166018"/>
    <lineage>
        <taxon>Bacteria</taxon>
        <taxon>Pseudomonadati</taxon>
        <taxon>Bacteroidota</taxon>
        <taxon>Cytophagia</taxon>
        <taxon>Cytophagales</taxon>
        <taxon>Spirosomataceae</taxon>
        <taxon>Fibrella</taxon>
    </lineage>
</organism>
<dbReference type="KEGG" id="fae:FAES_0535"/>
<dbReference type="STRING" id="1166018.FAES_0535"/>
<dbReference type="Pfam" id="PF14125">
    <property type="entry name" value="DUF4292"/>
    <property type="match status" value="1"/>
</dbReference>
<accession>I0K343</accession>
<keyword evidence="2" id="KW-0732">Signal</keyword>
<feature type="signal peptide" evidence="2">
    <location>
        <begin position="1"/>
        <end position="18"/>
    </location>
</feature>
<feature type="region of interest" description="Disordered" evidence="1">
    <location>
        <begin position="26"/>
        <end position="80"/>
    </location>
</feature>
<sequence>MNRSLLHALFLLVLLTQAACHRRQVVTNSPSSTPDTLAQRPGTYPAPADTARIVSAPATGTTAAPTTPAPTSTTANTRPRPGIEEARANVAEIDFRYLTAKSKLSFKSKTQDISNASLNLRVRKDSLIWISISKLGIEAVRALISRDSVVIMDKLQQEYIVTDFPTLSRQFNFDMNYDLLQALIVGNLPLPKRPAQKIKNERDYLLLRQDAGKVLVENYIGENDRKLKRLMVTEQPTKNALRLDYEDFNALNNFVFPYSSLVTLDYTSKTDGQFYQTLIRIKHNKVELVDKNPGFPFTIPAKYQRK</sequence>
<evidence type="ECO:0000313" key="4">
    <source>
        <dbReference type="Proteomes" id="UP000011058"/>
    </source>
</evidence>
<feature type="compositionally biased region" description="Polar residues" evidence="1">
    <location>
        <begin position="26"/>
        <end position="36"/>
    </location>
</feature>
<gene>
    <name evidence="3" type="ORF">FAES_0535</name>
</gene>
<dbReference type="HOGENOM" id="CLU_079899_0_0_10"/>
<feature type="chain" id="PRO_5003629839" description="DUF4292 domain-containing protein" evidence="2">
    <location>
        <begin position="19"/>
        <end position="306"/>
    </location>
</feature>
<dbReference type="OrthoDB" id="849114at2"/>
<dbReference type="Proteomes" id="UP000011058">
    <property type="component" value="Chromosome"/>
</dbReference>
<protein>
    <recommendedName>
        <fullName evidence="5">DUF4292 domain-containing protein</fullName>
    </recommendedName>
</protein>
<evidence type="ECO:0000313" key="3">
    <source>
        <dbReference type="EMBL" id="CCG98546.1"/>
    </source>
</evidence>
<dbReference type="RefSeq" id="WP_015329646.1">
    <property type="nucleotide sequence ID" value="NC_020054.1"/>
</dbReference>
<reference evidence="3 4" key="1">
    <citation type="journal article" date="2012" name="J. Bacteriol.">
        <title>Genome Sequence of Fibrella aestuarina BUZ 2T, a Filamentous Marine Bacterium.</title>
        <authorList>
            <person name="Filippini M."/>
            <person name="Qi W."/>
            <person name="Blom J."/>
            <person name="Goesmann A."/>
            <person name="Smits T.H."/>
            <person name="Bagheri H.C."/>
        </authorList>
    </citation>
    <scope>NUCLEOTIDE SEQUENCE [LARGE SCALE GENOMIC DNA]</scope>
    <source>
        <strain evidence="4">BUZ 2T</strain>
    </source>
</reference>
<keyword evidence="4" id="KW-1185">Reference proteome</keyword>
<evidence type="ECO:0000256" key="2">
    <source>
        <dbReference type="SAM" id="SignalP"/>
    </source>
</evidence>